<sequence length="385" mass="38992">MAHDTPDEALAEVLAGRRLLRLGSARGLDLPVVAGAGVYCATSGSTGGAPSVVALGPATIAHAVAATDERLGGPGAWLLSLPDDHVAGLMVRARALTAGAPLVRGHAGAFTAAGFARDVALLHDATPPGLRRYGSLVPTQLHRVLADAGAATAAASLDAVLLGGAAAPEPLLARARAARVPVVTTYGMTETAGGCVYDGVPLRGTSVAIDDDGRIRLRGDQVALGYVTARGLEPFDGEVLTNDRGRWEQTAGGRRLRVLGRRDDVIVSGGVNVDPHAVEAAALAVEGVAEAAAVGVPDPEWGQLVCLALRVDPGTAAGVAEDVRGAIRDRLGAASVPKRVLAGEDSLPLRGPGKIDRRALVARFAQTDASGTPRAGHHPATGGED</sequence>
<dbReference type="Pfam" id="PF00501">
    <property type="entry name" value="AMP-binding"/>
    <property type="match status" value="1"/>
</dbReference>
<proteinExistence type="inferred from homology"/>
<dbReference type="AlphaFoldDB" id="A0A3N2D8I6"/>
<evidence type="ECO:0000259" key="5">
    <source>
        <dbReference type="Pfam" id="PF13193"/>
    </source>
</evidence>
<dbReference type="Proteomes" id="UP000275356">
    <property type="component" value="Unassembled WGS sequence"/>
</dbReference>
<dbReference type="InterPro" id="IPR000873">
    <property type="entry name" value="AMP-dep_synth/lig_dom"/>
</dbReference>
<organism evidence="6 7">
    <name type="scientific">Salana multivorans</name>
    <dbReference type="NCBI Taxonomy" id="120377"/>
    <lineage>
        <taxon>Bacteria</taxon>
        <taxon>Bacillati</taxon>
        <taxon>Actinomycetota</taxon>
        <taxon>Actinomycetes</taxon>
        <taxon>Micrococcales</taxon>
        <taxon>Beutenbergiaceae</taxon>
        <taxon>Salana</taxon>
    </lineage>
</organism>
<feature type="domain" description="AMP-dependent synthetase/ligase" evidence="4">
    <location>
        <begin position="42"/>
        <end position="226"/>
    </location>
</feature>
<dbReference type="Gene3D" id="3.30.300.30">
    <property type="match status" value="1"/>
</dbReference>
<dbReference type="GO" id="GO:0031956">
    <property type="term" value="F:medium-chain fatty acid-CoA ligase activity"/>
    <property type="evidence" value="ECO:0007669"/>
    <property type="project" value="TreeGrafter"/>
</dbReference>
<evidence type="ECO:0000259" key="4">
    <source>
        <dbReference type="Pfam" id="PF00501"/>
    </source>
</evidence>
<dbReference type="Pfam" id="PF13193">
    <property type="entry name" value="AMP-binding_C"/>
    <property type="match status" value="1"/>
</dbReference>
<gene>
    <name evidence="6" type="ORF">EDD28_0661</name>
</gene>
<evidence type="ECO:0000256" key="3">
    <source>
        <dbReference type="SAM" id="MobiDB-lite"/>
    </source>
</evidence>
<comment type="caution">
    <text evidence="6">The sequence shown here is derived from an EMBL/GenBank/DDBJ whole genome shotgun (WGS) entry which is preliminary data.</text>
</comment>
<feature type="region of interest" description="Disordered" evidence="3">
    <location>
        <begin position="366"/>
        <end position="385"/>
    </location>
</feature>
<dbReference type="PANTHER" id="PTHR43201">
    <property type="entry name" value="ACYL-COA SYNTHETASE"/>
    <property type="match status" value="1"/>
</dbReference>
<accession>A0A3N2D8I6</accession>
<evidence type="ECO:0000256" key="2">
    <source>
        <dbReference type="ARBA" id="ARBA00022598"/>
    </source>
</evidence>
<dbReference type="EMBL" id="RKHQ01000001">
    <property type="protein sequence ID" value="ROR96087.1"/>
    <property type="molecule type" value="Genomic_DNA"/>
</dbReference>
<evidence type="ECO:0000313" key="7">
    <source>
        <dbReference type="Proteomes" id="UP000275356"/>
    </source>
</evidence>
<dbReference type="OrthoDB" id="9803968at2"/>
<dbReference type="SUPFAM" id="SSF56801">
    <property type="entry name" value="Acetyl-CoA synthetase-like"/>
    <property type="match status" value="1"/>
</dbReference>
<reference evidence="6 7" key="1">
    <citation type="submission" date="2018-11" db="EMBL/GenBank/DDBJ databases">
        <title>Sequencing the genomes of 1000 actinobacteria strains.</title>
        <authorList>
            <person name="Klenk H.-P."/>
        </authorList>
    </citation>
    <scope>NUCLEOTIDE SEQUENCE [LARGE SCALE GENOMIC DNA]</scope>
    <source>
        <strain evidence="6 7">DSM 13521</strain>
    </source>
</reference>
<name>A0A3N2D8I6_9MICO</name>
<dbReference type="PANTHER" id="PTHR43201:SF5">
    <property type="entry name" value="MEDIUM-CHAIN ACYL-COA LIGASE ACSF2, MITOCHONDRIAL"/>
    <property type="match status" value="1"/>
</dbReference>
<keyword evidence="7" id="KW-1185">Reference proteome</keyword>
<evidence type="ECO:0000256" key="1">
    <source>
        <dbReference type="ARBA" id="ARBA00006432"/>
    </source>
</evidence>
<dbReference type="GO" id="GO:0006631">
    <property type="term" value="P:fatty acid metabolic process"/>
    <property type="evidence" value="ECO:0007669"/>
    <property type="project" value="TreeGrafter"/>
</dbReference>
<dbReference type="InterPro" id="IPR045851">
    <property type="entry name" value="AMP-bd_C_sf"/>
</dbReference>
<dbReference type="InterPro" id="IPR042099">
    <property type="entry name" value="ANL_N_sf"/>
</dbReference>
<dbReference type="RefSeq" id="WP_123738314.1">
    <property type="nucleotide sequence ID" value="NZ_RKHQ01000001.1"/>
</dbReference>
<comment type="similarity">
    <text evidence="1">Belongs to the ATP-dependent AMP-binding enzyme family.</text>
</comment>
<feature type="domain" description="AMP-binding enzyme C-terminal" evidence="5">
    <location>
        <begin position="278"/>
        <end position="354"/>
    </location>
</feature>
<protein>
    <submittedName>
        <fullName evidence="6">O-succinylbenzoic acid--CoA ligase</fullName>
    </submittedName>
</protein>
<dbReference type="Gene3D" id="3.40.50.12780">
    <property type="entry name" value="N-terminal domain of ligase-like"/>
    <property type="match status" value="1"/>
</dbReference>
<evidence type="ECO:0000313" key="6">
    <source>
        <dbReference type="EMBL" id="ROR96087.1"/>
    </source>
</evidence>
<keyword evidence="2 6" id="KW-0436">Ligase</keyword>
<dbReference type="InterPro" id="IPR025110">
    <property type="entry name" value="AMP-bd_C"/>
</dbReference>